<name>A0A1N7MH49_9FLAO</name>
<dbReference type="OrthoDB" id="935812at2"/>
<dbReference type="AlphaFoldDB" id="A0A1N7MH49"/>
<dbReference type="EMBL" id="FTOV01000003">
    <property type="protein sequence ID" value="SIS85425.1"/>
    <property type="molecule type" value="Genomic_DNA"/>
</dbReference>
<gene>
    <name evidence="2" type="ORF">SAMN05421785_103220</name>
</gene>
<reference evidence="2 3" key="1">
    <citation type="submission" date="2017-01" db="EMBL/GenBank/DDBJ databases">
        <authorList>
            <person name="Mah S.A."/>
            <person name="Swanson W.J."/>
            <person name="Moy G.W."/>
            <person name="Vacquier V.D."/>
        </authorList>
    </citation>
    <scope>NUCLEOTIDE SEQUENCE [LARGE SCALE GENOMIC DNA]</scope>
    <source>
        <strain evidence="2 3">DSM 18014</strain>
    </source>
</reference>
<evidence type="ECO:0000256" key="1">
    <source>
        <dbReference type="SAM" id="SignalP"/>
    </source>
</evidence>
<organism evidence="2 3">
    <name type="scientific">Chryseobacterium gambrini</name>
    <dbReference type="NCBI Taxonomy" id="373672"/>
    <lineage>
        <taxon>Bacteria</taxon>
        <taxon>Pseudomonadati</taxon>
        <taxon>Bacteroidota</taxon>
        <taxon>Flavobacteriia</taxon>
        <taxon>Flavobacteriales</taxon>
        <taxon>Weeksellaceae</taxon>
        <taxon>Chryseobacterium group</taxon>
        <taxon>Chryseobacterium</taxon>
    </lineage>
</organism>
<feature type="signal peptide" evidence="1">
    <location>
        <begin position="1"/>
        <end position="22"/>
    </location>
</feature>
<proteinExistence type="predicted"/>
<accession>A0A1N7MH49</accession>
<sequence>MEKFHKYCLSVLLVIICSNISAQISNGTAESEDCKQLYELYNRILNQGCEDLQETCTKENPVQNITINQKHPAIDLIGKIFFHKQKNNFHHDKTGTDFYDKEKHDQLLKNFEKNSRETLFAEILYFKTRVSKVRNKDYLDVVS</sequence>
<dbReference type="STRING" id="373672.SAMN05421785_103220"/>
<evidence type="ECO:0000313" key="2">
    <source>
        <dbReference type="EMBL" id="SIS85425.1"/>
    </source>
</evidence>
<keyword evidence="1" id="KW-0732">Signal</keyword>
<dbReference type="Proteomes" id="UP000185781">
    <property type="component" value="Unassembled WGS sequence"/>
</dbReference>
<protein>
    <submittedName>
        <fullName evidence="2">Uncharacterized protein</fullName>
    </submittedName>
</protein>
<dbReference type="RefSeq" id="WP_076391341.1">
    <property type="nucleotide sequence ID" value="NZ_FTOV01000003.1"/>
</dbReference>
<feature type="chain" id="PRO_5013224347" evidence="1">
    <location>
        <begin position="23"/>
        <end position="143"/>
    </location>
</feature>
<evidence type="ECO:0000313" key="3">
    <source>
        <dbReference type="Proteomes" id="UP000185781"/>
    </source>
</evidence>